<evidence type="ECO:0000256" key="1">
    <source>
        <dbReference type="ARBA" id="ARBA00004571"/>
    </source>
</evidence>
<keyword evidence="4" id="KW-0812">Transmembrane</keyword>
<dbReference type="PROSITE" id="PS51257">
    <property type="entry name" value="PROKAR_LIPOPROTEIN"/>
    <property type="match status" value="1"/>
</dbReference>
<feature type="chain" id="PRO_5046351077" description="TonB-dependent receptor" evidence="7">
    <location>
        <begin position="22"/>
        <end position="575"/>
    </location>
</feature>
<keyword evidence="5" id="KW-0472">Membrane</keyword>
<evidence type="ECO:0000313" key="8">
    <source>
        <dbReference type="EMBL" id="MDE5420447.1"/>
    </source>
</evidence>
<dbReference type="PANTHER" id="PTHR30069:SF39">
    <property type="entry name" value="BLL6183 PROTEIN"/>
    <property type="match status" value="1"/>
</dbReference>
<evidence type="ECO:0008006" key="10">
    <source>
        <dbReference type="Google" id="ProtNLM"/>
    </source>
</evidence>
<comment type="caution">
    <text evidence="8">The sequence shown here is derived from an EMBL/GenBank/DDBJ whole genome shotgun (WGS) entry which is preliminary data.</text>
</comment>
<keyword evidence="2" id="KW-0813">Transport</keyword>
<evidence type="ECO:0000256" key="4">
    <source>
        <dbReference type="ARBA" id="ARBA00022692"/>
    </source>
</evidence>
<keyword evidence="7" id="KW-0732">Signal</keyword>
<dbReference type="InterPro" id="IPR036942">
    <property type="entry name" value="Beta-barrel_TonB_sf"/>
</dbReference>
<dbReference type="EMBL" id="JAKJSC010000011">
    <property type="protein sequence ID" value="MDE5420447.1"/>
    <property type="molecule type" value="Genomic_DNA"/>
</dbReference>
<evidence type="ECO:0000256" key="5">
    <source>
        <dbReference type="ARBA" id="ARBA00023136"/>
    </source>
</evidence>
<accession>A0ABT5W036</accession>
<dbReference type="SUPFAM" id="SSF56935">
    <property type="entry name" value="Porins"/>
    <property type="match status" value="1"/>
</dbReference>
<comment type="subcellular location">
    <subcellularLocation>
        <location evidence="1">Cell outer membrane</location>
        <topology evidence="1">Multi-pass membrane protein</topology>
    </subcellularLocation>
</comment>
<evidence type="ECO:0000256" key="3">
    <source>
        <dbReference type="ARBA" id="ARBA00022452"/>
    </source>
</evidence>
<evidence type="ECO:0000256" key="2">
    <source>
        <dbReference type="ARBA" id="ARBA00022448"/>
    </source>
</evidence>
<dbReference type="Proteomes" id="UP001528920">
    <property type="component" value="Unassembled WGS sequence"/>
</dbReference>
<gene>
    <name evidence="8" type="ORF">L3049_20850</name>
</gene>
<feature type="signal peptide" evidence="7">
    <location>
        <begin position="1"/>
        <end position="21"/>
    </location>
</feature>
<dbReference type="RefSeq" id="WP_275111778.1">
    <property type="nucleotide sequence ID" value="NZ_JAKJSC010000011.1"/>
</dbReference>
<name>A0ABT5W036_9BACT</name>
<proteinExistence type="predicted"/>
<keyword evidence="9" id="KW-1185">Reference proteome</keyword>
<keyword evidence="3" id="KW-1134">Transmembrane beta strand</keyword>
<reference evidence="8 9" key="1">
    <citation type="submission" date="2022-01" db="EMBL/GenBank/DDBJ databases">
        <title>Labilibaculum sp. nov, a marine bacterium isolated from Antarctica.</title>
        <authorList>
            <person name="Dai W."/>
        </authorList>
    </citation>
    <scope>NUCLEOTIDE SEQUENCE [LARGE SCALE GENOMIC DNA]</scope>
    <source>
        <strain evidence="8 9">DW002</strain>
    </source>
</reference>
<organism evidence="8 9">
    <name type="scientific">Paralabilibaculum antarcticum</name>
    <dbReference type="NCBI Taxonomy" id="2912572"/>
    <lineage>
        <taxon>Bacteria</taxon>
        <taxon>Pseudomonadati</taxon>
        <taxon>Bacteroidota</taxon>
        <taxon>Bacteroidia</taxon>
        <taxon>Marinilabiliales</taxon>
        <taxon>Marinifilaceae</taxon>
        <taxon>Paralabilibaculum</taxon>
    </lineage>
</organism>
<sequence length="575" mass="64986">MFKKLLLSAVIFSFACTISYAQEERDLNKEVKVKTTYQPKINKSKRIGELPTLVDTTKFTPSFNYFIQTKPLSVGFSPALIPAARIVGEPLQSVNSHALTLAGGNYATLFGDYRYNNQRSKTSDLGVHIRHYSTNGKVELENGEDAKPDWTEQLAEVYGKIYLDDSELSGRVYYGHKGYNYYGDKFVNQSSFFDYDSQKQDRFGLNADFKTTFKDQERLNFGIGLEYEHFGDDFEVAENDLLIKAEAKIKRGEGLWSLTSEFDYFATDGLYVSSFDEFEDRQTMVWTLSPKYSLQSDALNVTLGVDAVLAMGDDSETKLYPNISMDYEAVDEILTLFAGLDGGLNMNKYNDIADENPFVYSGLYVSPTNTKYRLFGGVKGSLSSNASFKLSAEYSDVENQYFFTRYADLMAVSGGVAVRNTNKFAVEQDDISLLRLGAEVTIGWTDKLQLNSSVWYNSYSMDALEEAWYKPEFEMNVNASYLFSEELSFQAGVSVLGERSVASYEVNDFGGTVIVDRVTKNLDAVYDLSIGANYRLNEHFTAFGKVNNLFADKYYQWDGYPSQRLNFLLGIKVVF</sequence>
<keyword evidence="6" id="KW-0998">Cell outer membrane</keyword>
<evidence type="ECO:0000256" key="7">
    <source>
        <dbReference type="SAM" id="SignalP"/>
    </source>
</evidence>
<dbReference type="Gene3D" id="2.40.170.20">
    <property type="entry name" value="TonB-dependent receptor, beta-barrel domain"/>
    <property type="match status" value="1"/>
</dbReference>
<protein>
    <recommendedName>
        <fullName evidence="10">TonB-dependent receptor</fullName>
    </recommendedName>
</protein>
<dbReference type="PANTHER" id="PTHR30069">
    <property type="entry name" value="TONB-DEPENDENT OUTER MEMBRANE RECEPTOR"/>
    <property type="match status" value="1"/>
</dbReference>
<dbReference type="InterPro" id="IPR039426">
    <property type="entry name" value="TonB-dep_rcpt-like"/>
</dbReference>
<evidence type="ECO:0000256" key="6">
    <source>
        <dbReference type="ARBA" id="ARBA00023237"/>
    </source>
</evidence>
<evidence type="ECO:0000313" key="9">
    <source>
        <dbReference type="Proteomes" id="UP001528920"/>
    </source>
</evidence>